<protein>
    <submittedName>
        <fullName evidence="1">Uncharacterized protein</fullName>
    </submittedName>
</protein>
<evidence type="ECO:0000313" key="2">
    <source>
        <dbReference type="Proteomes" id="UP000255192"/>
    </source>
</evidence>
<sequence>MAYSLVQPSLAGGEISPSLYGRIDLEKYQTSLRRCRNFIVRQSGGIENRPGFRFLGSAKYADRYCRLIPFQFSVSQPMRSSSAITISVSGLTARWLRTAAALLKWLPHGR</sequence>
<accession>A0A378AGE2</accession>
<dbReference type="EMBL" id="UGMD01000002">
    <property type="protein sequence ID" value="STV06920.1"/>
    <property type="molecule type" value="Genomic_DNA"/>
</dbReference>
<evidence type="ECO:0000313" key="1">
    <source>
        <dbReference type="EMBL" id="STV06920.1"/>
    </source>
</evidence>
<name>A0A378AGE2_KLEPN</name>
<dbReference type="AlphaFoldDB" id="A0A378AGE2"/>
<organism evidence="1 2">
    <name type="scientific">Klebsiella pneumoniae</name>
    <dbReference type="NCBI Taxonomy" id="573"/>
    <lineage>
        <taxon>Bacteria</taxon>
        <taxon>Pseudomonadati</taxon>
        <taxon>Pseudomonadota</taxon>
        <taxon>Gammaproteobacteria</taxon>
        <taxon>Enterobacterales</taxon>
        <taxon>Enterobacteriaceae</taxon>
        <taxon>Klebsiella/Raoultella group</taxon>
        <taxon>Klebsiella</taxon>
        <taxon>Klebsiella pneumoniae complex</taxon>
    </lineage>
</organism>
<dbReference type="Proteomes" id="UP000255192">
    <property type="component" value="Unassembled WGS sequence"/>
</dbReference>
<gene>
    <name evidence="1" type="ORF">NCTC204_03849</name>
</gene>
<reference evidence="1 2" key="1">
    <citation type="submission" date="2018-06" db="EMBL/GenBank/DDBJ databases">
        <authorList>
            <consortium name="Pathogen Informatics"/>
            <person name="Doyle S."/>
        </authorList>
    </citation>
    <scope>NUCLEOTIDE SEQUENCE [LARGE SCALE GENOMIC DNA]</scope>
    <source>
        <strain evidence="1 2">NCTC204</strain>
    </source>
</reference>
<proteinExistence type="predicted"/>